<accession>A0A9D4CTU9</accession>
<evidence type="ECO:0000313" key="2">
    <source>
        <dbReference type="EMBL" id="KAH3730131.1"/>
    </source>
</evidence>
<comment type="caution">
    <text evidence="2">The sequence shown here is derived from an EMBL/GenBank/DDBJ whole genome shotgun (WGS) entry which is preliminary data.</text>
</comment>
<sequence length="761" mass="85731">MWLVPAISTGAFLDHSYHLVQPYTDDVHVENPSNHAKEDMSTNEGDLKIVAVFSLASPEKDETEVTFDSAGHKEGVTMVTYNNNSNDSNNETPTAGEDMTTLGNEITSFMNNMTSSVMSMNAKEASIHSWIPETESVSLAEAPSFTTEKKKDEITPTLFTLLRKPAMAPVIDVNVVLAGRENVDAPPCQFKEGVKTFPYEDFAENLESIAPPVLLPEVLALTKLKGTKHDADSNPSPEKKRKIDPSYIVLTSIDPWLGTRSSVSCKDFEHAQNECSNMCKKISFKRRLAHGDGVFNVKTPSKQKDYQVFLEKYEKAQEINASKKPGVRMSIKDLLNRQDNRILRGLKGPAKRYSNRVRRTVVRVPVDFKTWNATPHHARSVIIEDAKKKMLENREKELLAEKRAREKVYELEMHGKLIEINRKGKTRLKKLKQAAKRNSARTEGTISLCGRVRKSNPRYSCFFMDNIELEQKEIVADMWAKIKSAREVCSRKCIMEEERYSKEVLKNSNLEVARTHKQKVDIVIERVDEVEQPKVAENKPTKGKMQPKVGNSKRVIHGRKRVIESICKRREAMRIGNSVPSFYAHSSSERKATPDGVLIQNLSKETSYLRSLLTTKSFSHDLSRVKSETLDSDEVNKPAALSSDAMTLQVRFKSEPVDNGYEQVNDALLEEKFKKFKVPDKVKELFINKTRSQISTVSLASLSGAAFGGVDVIHTRDWASLKTSTQYPVLSRPIVSTTSTETLSPPKPSIRGRPQSPLNEM</sequence>
<keyword evidence="3" id="KW-1185">Reference proteome</keyword>
<organism evidence="2 3">
    <name type="scientific">Dreissena polymorpha</name>
    <name type="common">Zebra mussel</name>
    <name type="synonym">Mytilus polymorpha</name>
    <dbReference type="NCBI Taxonomy" id="45954"/>
    <lineage>
        <taxon>Eukaryota</taxon>
        <taxon>Metazoa</taxon>
        <taxon>Spiralia</taxon>
        <taxon>Lophotrochozoa</taxon>
        <taxon>Mollusca</taxon>
        <taxon>Bivalvia</taxon>
        <taxon>Autobranchia</taxon>
        <taxon>Heteroconchia</taxon>
        <taxon>Euheterodonta</taxon>
        <taxon>Imparidentia</taxon>
        <taxon>Neoheterodontei</taxon>
        <taxon>Myida</taxon>
        <taxon>Dreissenoidea</taxon>
        <taxon>Dreissenidae</taxon>
        <taxon>Dreissena</taxon>
    </lineage>
</organism>
<evidence type="ECO:0000256" key="1">
    <source>
        <dbReference type="SAM" id="MobiDB-lite"/>
    </source>
</evidence>
<gene>
    <name evidence="2" type="ORF">DPMN_056112</name>
</gene>
<dbReference type="Proteomes" id="UP000828390">
    <property type="component" value="Unassembled WGS sequence"/>
</dbReference>
<feature type="region of interest" description="Disordered" evidence="1">
    <location>
        <begin position="737"/>
        <end position="761"/>
    </location>
</feature>
<evidence type="ECO:0000313" key="3">
    <source>
        <dbReference type="Proteomes" id="UP000828390"/>
    </source>
</evidence>
<dbReference type="AlphaFoldDB" id="A0A9D4CTU9"/>
<reference evidence="2" key="1">
    <citation type="journal article" date="2019" name="bioRxiv">
        <title>The Genome of the Zebra Mussel, Dreissena polymorpha: A Resource for Invasive Species Research.</title>
        <authorList>
            <person name="McCartney M.A."/>
            <person name="Auch B."/>
            <person name="Kono T."/>
            <person name="Mallez S."/>
            <person name="Zhang Y."/>
            <person name="Obille A."/>
            <person name="Becker A."/>
            <person name="Abrahante J.E."/>
            <person name="Garbe J."/>
            <person name="Badalamenti J.P."/>
            <person name="Herman A."/>
            <person name="Mangelson H."/>
            <person name="Liachko I."/>
            <person name="Sullivan S."/>
            <person name="Sone E.D."/>
            <person name="Koren S."/>
            <person name="Silverstein K.A.T."/>
            <person name="Beckman K.B."/>
            <person name="Gohl D.M."/>
        </authorList>
    </citation>
    <scope>NUCLEOTIDE SEQUENCE</scope>
    <source>
        <strain evidence="2">Duluth1</strain>
        <tissue evidence="2">Whole animal</tissue>
    </source>
</reference>
<name>A0A9D4CTU9_DREPO</name>
<proteinExistence type="predicted"/>
<reference evidence="2" key="2">
    <citation type="submission" date="2020-11" db="EMBL/GenBank/DDBJ databases">
        <authorList>
            <person name="McCartney M.A."/>
            <person name="Auch B."/>
            <person name="Kono T."/>
            <person name="Mallez S."/>
            <person name="Becker A."/>
            <person name="Gohl D.M."/>
            <person name="Silverstein K.A.T."/>
            <person name="Koren S."/>
            <person name="Bechman K.B."/>
            <person name="Herman A."/>
            <person name="Abrahante J.E."/>
            <person name="Garbe J."/>
        </authorList>
    </citation>
    <scope>NUCLEOTIDE SEQUENCE</scope>
    <source>
        <strain evidence="2">Duluth1</strain>
        <tissue evidence="2">Whole animal</tissue>
    </source>
</reference>
<protein>
    <submittedName>
        <fullName evidence="2">Uncharacterized protein</fullName>
    </submittedName>
</protein>
<dbReference type="EMBL" id="JAIWYP010000012">
    <property type="protein sequence ID" value="KAH3730131.1"/>
    <property type="molecule type" value="Genomic_DNA"/>
</dbReference>